<dbReference type="OMA" id="PWARSRC"/>
<keyword evidence="2" id="KW-1133">Transmembrane helix</keyword>
<feature type="compositionally biased region" description="Low complexity" evidence="1">
    <location>
        <begin position="117"/>
        <end position="127"/>
    </location>
</feature>
<keyword evidence="6" id="KW-1185">Reference proteome</keyword>
<accession>A0A674H5J0</accession>
<dbReference type="InParanoid" id="A0A674H5J0"/>
<feature type="compositionally biased region" description="Basic residues" evidence="1">
    <location>
        <begin position="250"/>
        <end position="260"/>
    </location>
</feature>
<feature type="region of interest" description="Disordered" evidence="1">
    <location>
        <begin position="117"/>
        <end position="309"/>
    </location>
</feature>
<feature type="compositionally biased region" description="Polar residues" evidence="1">
    <location>
        <begin position="151"/>
        <end position="172"/>
    </location>
</feature>
<dbReference type="PANTHER" id="PTHR15926:SF1">
    <property type="entry name" value="ALL-TRANS RETINOIC ACID-INDUCED DIFFERENTIATION FACTOR"/>
    <property type="match status" value="1"/>
</dbReference>
<dbReference type="GeneTree" id="ENSGT00390000017252"/>
<dbReference type="PROSITE" id="PS01186">
    <property type="entry name" value="EGF_2"/>
    <property type="match status" value="1"/>
</dbReference>
<evidence type="ECO:0000256" key="1">
    <source>
        <dbReference type="SAM" id="MobiDB-lite"/>
    </source>
</evidence>
<reference evidence="5" key="1">
    <citation type="submission" date="2025-08" db="UniProtKB">
        <authorList>
            <consortium name="Ensembl"/>
        </authorList>
    </citation>
    <scope>IDENTIFICATION</scope>
</reference>
<keyword evidence="2" id="KW-0812">Transmembrane</keyword>
<feature type="transmembrane region" description="Helical" evidence="2">
    <location>
        <begin position="474"/>
        <end position="495"/>
    </location>
</feature>
<keyword evidence="2" id="KW-0472">Membrane</keyword>
<dbReference type="Ensembl" id="ENSTGUT00000036216.1">
    <property type="protein sequence ID" value="ENSTGUP00000029874.1"/>
    <property type="gene ID" value="ENSTGUG00000014949.2"/>
</dbReference>
<dbReference type="PROSITE" id="PS00022">
    <property type="entry name" value="EGF_1"/>
    <property type="match status" value="1"/>
</dbReference>
<sequence length="505" mass="53427">MARVQGHSPHSPMQTKHGRSHRVPSGHTTAPASWTALAQGSRAPQTPGAPEALLPPALLSPHPHHLPVTSPAGPVTALRACCPLAQTVPECAPQDSAVPGVPSPRVSPLPVPAALSLPPAVPRSSRSITPSCHPGIAGTPLRPPPCPEPSSRGSQRFYSHSPVSAVSLTQGSAPRPRCRQSPHPGSRPPGPRCPQSARSRRRVAAVTLPRRPRCDTHRRRRHHWPHVPPQPGRAGMTPRAGGAAPPPLPRGRRRRRHRGPRAGLPSRSPPHPRHRAVTAPRCPRCGVPPRFGSRGRPGRAGVGGERARSCRRPLGAPAVARGCSGPAGPWARSRCCCRCCCPGPPAGPRLDLSNCSLHSVPPGLAEATTAMVLDLTENPLTALPSGSFLGFIHLQSLAVPLTLQCPGGRDAWQNVTVDRSSRLCQGQRNPCNSSVELAWPCPENSVCAPDGPGLIQCLCDSPFHGYKCLREGPFPMLLFGGILGTVTVSLSLLLWGTQRRKAKTP</sequence>
<feature type="compositionally biased region" description="Low complexity" evidence="1">
    <location>
        <begin position="232"/>
        <end position="243"/>
    </location>
</feature>
<feature type="region of interest" description="Disordered" evidence="1">
    <location>
        <begin position="1"/>
        <end position="71"/>
    </location>
</feature>
<dbReference type="InterPro" id="IPR032675">
    <property type="entry name" value="LRR_dom_sf"/>
</dbReference>
<feature type="compositionally biased region" description="Polar residues" evidence="1">
    <location>
        <begin position="26"/>
        <end position="44"/>
    </location>
</feature>
<dbReference type="GO" id="GO:0045669">
    <property type="term" value="P:positive regulation of osteoblast differentiation"/>
    <property type="evidence" value="ECO:0007669"/>
    <property type="project" value="TreeGrafter"/>
</dbReference>
<proteinExistence type="predicted"/>
<feature type="compositionally biased region" description="Low complexity" evidence="1">
    <location>
        <begin position="48"/>
        <end position="61"/>
    </location>
</feature>
<feature type="compositionally biased region" description="Basic residues" evidence="1">
    <location>
        <begin position="216"/>
        <end position="225"/>
    </location>
</feature>
<evidence type="ECO:0000313" key="5">
    <source>
        <dbReference type="Ensembl" id="ENSTGUP00000029874.1"/>
    </source>
</evidence>
<dbReference type="PANTHER" id="PTHR15926">
    <property type="entry name" value="ALL-TRANS RETINOIC ACID-INDUCED DIFFERENTIATION FACTOR"/>
    <property type="match status" value="1"/>
</dbReference>
<evidence type="ECO:0000259" key="4">
    <source>
        <dbReference type="PROSITE" id="PS01186"/>
    </source>
</evidence>
<evidence type="ECO:0000313" key="6">
    <source>
        <dbReference type="Proteomes" id="UP000007754"/>
    </source>
</evidence>
<dbReference type="AlphaFoldDB" id="A0A674H5J0"/>
<dbReference type="SUPFAM" id="SSF52058">
    <property type="entry name" value="L domain-like"/>
    <property type="match status" value="1"/>
</dbReference>
<dbReference type="InterPro" id="IPR000742">
    <property type="entry name" value="EGF"/>
</dbReference>
<dbReference type="Gene3D" id="3.80.10.10">
    <property type="entry name" value="Ribonuclease Inhibitor"/>
    <property type="match status" value="1"/>
</dbReference>
<dbReference type="InterPro" id="IPR042350">
    <property type="entry name" value="ATRAID"/>
</dbReference>
<reference evidence="5" key="2">
    <citation type="submission" date="2025-09" db="UniProtKB">
        <authorList>
            <consortium name="Ensembl"/>
        </authorList>
    </citation>
    <scope>IDENTIFICATION</scope>
</reference>
<feature type="domain" description="EGF-like" evidence="3 4">
    <location>
        <begin position="457"/>
        <end position="468"/>
    </location>
</feature>
<name>A0A674H5J0_TAEGU</name>
<protein>
    <submittedName>
        <fullName evidence="5">Translation initiation factor IF-2-like</fullName>
    </submittedName>
</protein>
<evidence type="ECO:0000256" key="2">
    <source>
        <dbReference type="SAM" id="Phobius"/>
    </source>
</evidence>
<evidence type="ECO:0000259" key="3">
    <source>
        <dbReference type="PROSITE" id="PS00022"/>
    </source>
</evidence>
<dbReference type="Proteomes" id="UP000007754">
    <property type="component" value="Unplaced"/>
</dbReference>
<organism evidence="5 6">
    <name type="scientific">Taeniopygia guttata</name>
    <name type="common">Zebra finch</name>
    <name type="synonym">Poephila guttata</name>
    <dbReference type="NCBI Taxonomy" id="59729"/>
    <lineage>
        <taxon>Eukaryota</taxon>
        <taxon>Metazoa</taxon>
        <taxon>Chordata</taxon>
        <taxon>Craniata</taxon>
        <taxon>Vertebrata</taxon>
        <taxon>Euteleostomi</taxon>
        <taxon>Archelosauria</taxon>
        <taxon>Archosauria</taxon>
        <taxon>Dinosauria</taxon>
        <taxon>Saurischia</taxon>
        <taxon>Theropoda</taxon>
        <taxon>Coelurosauria</taxon>
        <taxon>Aves</taxon>
        <taxon>Neognathae</taxon>
        <taxon>Neoaves</taxon>
        <taxon>Telluraves</taxon>
        <taxon>Australaves</taxon>
        <taxon>Passeriformes</taxon>
        <taxon>Passeroidea</taxon>
        <taxon>Estrildidae</taxon>
        <taxon>Estrildinae</taxon>
        <taxon>Taeniopygia</taxon>
    </lineage>
</organism>
<gene>
    <name evidence="5" type="primary">ATRAID</name>
</gene>